<name>A0ABW8CQM3_STRBI</name>
<keyword evidence="1" id="KW-0175">Coiled coil</keyword>
<dbReference type="Proteomes" id="UP001614391">
    <property type="component" value="Unassembled WGS sequence"/>
</dbReference>
<feature type="coiled-coil region" evidence="1">
    <location>
        <begin position="17"/>
        <end position="44"/>
    </location>
</feature>
<accession>A0ABW8CQM3</accession>
<evidence type="ECO:0008006" key="4">
    <source>
        <dbReference type="Google" id="ProtNLM"/>
    </source>
</evidence>
<gene>
    <name evidence="2" type="ORF">ACIGW0_05320</name>
</gene>
<dbReference type="EMBL" id="JBITYT010000002">
    <property type="protein sequence ID" value="MFI9118819.1"/>
    <property type="molecule type" value="Genomic_DNA"/>
</dbReference>
<evidence type="ECO:0000313" key="3">
    <source>
        <dbReference type="Proteomes" id="UP001614391"/>
    </source>
</evidence>
<protein>
    <recommendedName>
        <fullName evidence="4">DUF4342 domain-containing protein</fullName>
    </recommendedName>
</protein>
<dbReference type="RefSeq" id="WP_399611161.1">
    <property type="nucleotide sequence ID" value="NZ_JBITYT010000002.1"/>
</dbReference>
<comment type="caution">
    <text evidence="2">The sequence shown here is derived from an EMBL/GenBank/DDBJ whole genome shotgun (WGS) entry which is preliminary data.</text>
</comment>
<organism evidence="2 3">
    <name type="scientific">Streptomyces bikiniensis</name>
    <dbReference type="NCBI Taxonomy" id="1896"/>
    <lineage>
        <taxon>Bacteria</taxon>
        <taxon>Bacillati</taxon>
        <taxon>Actinomycetota</taxon>
        <taxon>Actinomycetes</taxon>
        <taxon>Kitasatosporales</taxon>
        <taxon>Streptomycetaceae</taxon>
        <taxon>Streptomyces</taxon>
    </lineage>
</organism>
<proteinExistence type="predicted"/>
<sequence>MDHTSTREIWVELEGAADSDQEELEALTLELREHLLEFEVERAELARQAVAPEGTKVAGAFTVGALVLTVGLSLLPKVLDVIKVWIENRPVRTAIVTIGEDSIEMEALSSSDQRRLIDAFIASHGVSSQDDASA</sequence>
<reference evidence="2 3" key="1">
    <citation type="submission" date="2024-10" db="EMBL/GenBank/DDBJ databases">
        <title>The Natural Products Discovery Center: Release of the First 8490 Sequenced Strains for Exploring Actinobacteria Biosynthetic Diversity.</title>
        <authorList>
            <person name="Kalkreuter E."/>
            <person name="Kautsar S.A."/>
            <person name="Yang D."/>
            <person name="Bader C.D."/>
            <person name="Teijaro C.N."/>
            <person name="Fluegel L."/>
            <person name="Davis C.M."/>
            <person name="Simpson J.R."/>
            <person name="Lauterbach L."/>
            <person name="Steele A.D."/>
            <person name="Gui C."/>
            <person name="Meng S."/>
            <person name="Li G."/>
            <person name="Viehrig K."/>
            <person name="Ye F."/>
            <person name="Su P."/>
            <person name="Kiefer A.F."/>
            <person name="Nichols A."/>
            <person name="Cepeda A.J."/>
            <person name="Yan W."/>
            <person name="Fan B."/>
            <person name="Jiang Y."/>
            <person name="Adhikari A."/>
            <person name="Zheng C.-J."/>
            <person name="Schuster L."/>
            <person name="Cowan T.M."/>
            <person name="Smanski M.J."/>
            <person name="Chevrette M.G."/>
            <person name="De Carvalho L.P.S."/>
            <person name="Shen B."/>
        </authorList>
    </citation>
    <scope>NUCLEOTIDE SEQUENCE [LARGE SCALE GENOMIC DNA]</scope>
    <source>
        <strain evidence="2 3">NPDC053346</strain>
    </source>
</reference>
<evidence type="ECO:0000313" key="2">
    <source>
        <dbReference type="EMBL" id="MFI9118819.1"/>
    </source>
</evidence>
<evidence type="ECO:0000256" key="1">
    <source>
        <dbReference type="SAM" id="Coils"/>
    </source>
</evidence>
<keyword evidence="3" id="KW-1185">Reference proteome</keyword>